<evidence type="ECO:0000259" key="2">
    <source>
        <dbReference type="Pfam" id="PF06724"/>
    </source>
</evidence>
<keyword evidence="1" id="KW-0472">Membrane</keyword>
<dbReference type="Proteomes" id="UP000240996">
    <property type="component" value="Unassembled WGS sequence"/>
</dbReference>
<dbReference type="RefSeq" id="WP_167396662.1">
    <property type="nucleotide sequence ID" value="NZ_PZZN01000001.1"/>
</dbReference>
<feature type="transmembrane region" description="Helical" evidence="1">
    <location>
        <begin position="199"/>
        <end position="219"/>
    </location>
</feature>
<protein>
    <submittedName>
        <fullName evidence="3">Uncharacterized protein DUF1206</fullName>
    </submittedName>
</protein>
<keyword evidence="1" id="KW-1133">Transmembrane helix</keyword>
<dbReference type="EMBL" id="PZZN01000001">
    <property type="protein sequence ID" value="PTM46648.1"/>
    <property type="molecule type" value="Genomic_DNA"/>
</dbReference>
<keyword evidence="4" id="KW-1185">Reference proteome</keyword>
<feature type="transmembrane region" description="Helical" evidence="1">
    <location>
        <begin position="12"/>
        <end position="35"/>
    </location>
</feature>
<name>A0A2T4YS76_9SPHN</name>
<evidence type="ECO:0000313" key="4">
    <source>
        <dbReference type="Proteomes" id="UP000240996"/>
    </source>
</evidence>
<reference evidence="3 4" key="1">
    <citation type="submission" date="2018-04" db="EMBL/GenBank/DDBJ databases">
        <title>Genomic Encyclopedia of Type Strains, Phase III (KMG-III): the genomes of soil and plant-associated and newly described type strains.</title>
        <authorList>
            <person name="Whitman W."/>
        </authorList>
    </citation>
    <scope>NUCLEOTIDE SEQUENCE [LARGE SCALE GENOMIC DNA]</scope>
    <source>
        <strain evidence="3 4">NW12</strain>
    </source>
</reference>
<keyword evidence="1" id="KW-0812">Transmembrane</keyword>
<comment type="caution">
    <text evidence="3">The sequence shown here is derived from an EMBL/GenBank/DDBJ whole genome shotgun (WGS) entry which is preliminary data.</text>
</comment>
<feature type="transmembrane region" description="Helical" evidence="1">
    <location>
        <begin position="137"/>
        <end position="162"/>
    </location>
</feature>
<proteinExistence type="predicted"/>
<feature type="transmembrane region" description="Helical" evidence="1">
    <location>
        <begin position="96"/>
        <end position="117"/>
    </location>
</feature>
<feature type="transmembrane region" description="Helical" evidence="1">
    <location>
        <begin position="55"/>
        <end position="75"/>
    </location>
</feature>
<dbReference type="Pfam" id="PF06724">
    <property type="entry name" value="DUF1206"/>
    <property type="match status" value="3"/>
</dbReference>
<dbReference type="InterPro" id="IPR009597">
    <property type="entry name" value="DUF1206"/>
</dbReference>
<accession>A0A2T4YS76</accession>
<sequence length="270" mass="28336">MTISDVRATQLARLGFAARGLVYCLVAWFAVDAAMRGGTIADNQGAIGSLADEKLGAVLLAVIAAGLLGYAVWRLTEAIADPEQIMRDAKGALTRIGHVVSGIAHLILAWSAARLAWQPRTGGGGQSPGDESARDWTGWLLSVPFGRVLVAVVAIGILTAAVMQAKKAWKGDFVKDLHNDGSLPSYVCTMGRLGYSARAVVFTIIAGFFAVAAWNAHATEAGGMADALAMLQDQPGGKWLLAATGVGLGLFGVYSFVEARFRRVQVRLPG</sequence>
<evidence type="ECO:0000256" key="1">
    <source>
        <dbReference type="SAM" id="Phobius"/>
    </source>
</evidence>
<feature type="domain" description="DUF1206" evidence="2">
    <location>
        <begin position="193"/>
        <end position="262"/>
    </location>
</feature>
<dbReference type="AlphaFoldDB" id="A0A2T4YS76"/>
<gene>
    <name evidence="3" type="ORF">C8J24_0015</name>
</gene>
<evidence type="ECO:0000313" key="3">
    <source>
        <dbReference type="EMBL" id="PTM46648.1"/>
    </source>
</evidence>
<feature type="domain" description="DUF1206" evidence="2">
    <location>
        <begin position="14"/>
        <end position="80"/>
    </location>
</feature>
<feature type="transmembrane region" description="Helical" evidence="1">
    <location>
        <begin position="239"/>
        <end position="257"/>
    </location>
</feature>
<organism evidence="3 4">
    <name type="scientific">Sphingomonas aerolata</name>
    <dbReference type="NCBI Taxonomy" id="185951"/>
    <lineage>
        <taxon>Bacteria</taxon>
        <taxon>Pseudomonadati</taxon>
        <taxon>Pseudomonadota</taxon>
        <taxon>Alphaproteobacteria</taxon>
        <taxon>Sphingomonadales</taxon>
        <taxon>Sphingomonadaceae</taxon>
        <taxon>Sphingomonas</taxon>
    </lineage>
</organism>
<feature type="domain" description="DUF1206" evidence="2">
    <location>
        <begin position="96"/>
        <end position="170"/>
    </location>
</feature>